<protein>
    <recommendedName>
        <fullName evidence="5">Glycosyltransferase</fullName>
        <ecNumber evidence="5">2.4.1.-</ecNumber>
    </recommendedName>
</protein>
<dbReference type="Gene3D" id="3.40.50.2000">
    <property type="entry name" value="Glycogen Phosphorylase B"/>
    <property type="match status" value="2"/>
</dbReference>
<evidence type="ECO:0000256" key="4">
    <source>
        <dbReference type="RuleBase" id="RU003718"/>
    </source>
</evidence>
<dbReference type="Proteomes" id="UP000827721">
    <property type="component" value="Unassembled WGS sequence"/>
</dbReference>
<comment type="similarity">
    <text evidence="1 4">Belongs to the UDP-glycosyltransferase family.</text>
</comment>
<accession>A0ABQ8HDF3</accession>
<dbReference type="EC" id="2.4.1.-" evidence="5"/>
<dbReference type="SUPFAM" id="SSF53756">
    <property type="entry name" value="UDP-Glycosyltransferase/glycogen phosphorylase"/>
    <property type="match status" value="1"/>
</dbReference>
<dbReference type="Pfam" id="PF00201">
    <property type="entry name" value="UDPGT"/>
    <property type="match status" value="1"/>
</dbReference>
<sequence length="456" mass="50481">MSHIALLPSSGMGHLTPFLRLAALLTAHDLKITIITPYPTISLAESQILSHFFSSFPQIRQVKLYLLPLDNVSSSSEEDPFYYHIEVIRRSSHLLSSLLSSLSPPLAALITDMSLTASVLPITGALNIPNYIFFTSSAKMLTLFISFHTKANSKLYGMDALHIPTLEPIPKSWFPPPLLQDTDNLFNTYITENGKEMTKSDGILVNTLESIEQESLAALNGGKIILGLPSVTAIGLLPPCFEKCQPLAWLDNQPTGSVLYVSFGSRTAMSREQLRELGDGLVRCGYRFLWVVKDKKVDREDDKDLEDVIGNELMESVKERGLVVKHWLNQENILSHPAVGGFLSHCGWNSLTEAMWHGVRVLAWPQHGDQKINSAVVEKIGLGIWEMSWGWGGKDMVKGQHIAEKVSELMGNELLRIKAVCVKEKARAAAGMEPGGTSLKMKALAELTETWKKYSS</sequence>
<gene>
    <name evidence="6" type="ORF">JRO89_XS12G0230900</name>
</gene>
<evidence type="ECO:0000256" key="5">
    <source>
        <dbReference type="RuleBase" id="RU362057"/>
    </source>
</evidence>
<keyword evidence="7" id="KW-1185">Reference proteome</keyword>
<organism evidence="6 7">
    <name type="scientific">Xanthoceras sorbifolium</name>
    <dbReference type="NCBI Taxonomy" id="99658"/>
    <lineage>
        <taxon>Eukaryota</taxon>
        <taxon>Viridiplantae</taxon>
        <taxon>Streptophyta</taxon>
        <taxon>Embryophyta</taxon>
        <taxon>Tracheophyta</taxon>
        <taxon>Spermatophyta</taxon>
        <taxon>Magnoliopsida</taxon>
        <taxon>eudicotyledons</taxon>
        <taxon>Gunneridae</taxon>
        <taxon>Pentapetalae</taxon>
        <taxon>rosids</taxon>
        <taxon>malvids</taxon>
        <taxon>Sapindales</taxon>
        <taxon>Sapindaceae</taxon>
        <taxon>Xanthoceroideae</taxon>
        <taxon>Xanthoceras</taxon>
    </lineage>
</organism>
<dbReference type="CDD" id="cd03784">
    <property type="entry name" value="GT1_Gtf-like"/>
    <property type="match status" value="1"/>
</dbReference>
<dbReference type="InterPro" id="IPR050481">
    <property type="entry name" value="UDP-glycosyltransf_plant"/>
</dbReference>
<dbReference type="PANTHER" id="PTHR48048:SF76">
    <property type="entry name" value="UDP-GLYCOSYLTRANSFERASE 708D1-LIKE"/>
    <property type="match status" value="1"/>
</dbReference>
<evidence type="ECO:0000256" key="2">
    <source>
        <dbReference type="ARBA" id="ARBA00022676"/>
    </source>
</evidence>
<comment type="caution">
    <text evidence="6">The sequence shown here is derived from an EMBL/GenBank/DDBJ whole genome shotgun (WGS) entry which is preliminary data.</text>
</comment>
<evidence type="ECO:0000256" key="3">
    <source>
        <dbReference type="ARBA" id="ARBA00022679"/>
    </source>
</evidence>
<keyword evidence="3 4" id="KW-0808">Transferase</keyword>
<reference evidence="6 7" key="1">
    <citation type="submission" date="2021-02" db="EMBL/GenBank/DDBJ databases">
        <title>Plant Genome Project.</title>
        <authorList>
            <person name="Zhang R.-G."/>
        </authorList>
    </citation>
    <scope>NUCLEOTIDE SEQUENCE [LARGE SCALE GENOMIC DNA]</scope>
    <source>
        <tissue evidence="6">Leaves</tissue>
    </source>
</reference>
<dbReference type="InterPro" id="IPR002213">
    <property type="entry name" value="UDP_glucos_trans"/>
</dbReference>
<evidence type="ECO:0000313" key="6">
    <source>
        <dbReference type="EMBL" id="KAH7554524.1"/>
    </source>
</evidence>
<dbReference type="PANTHER" id="PTHR48048">
    <property type="entry name" value="GLYCOSYLTRANSFERASE"/>
    <property type="match status" value="1"/>
</dbReference>
<keyword evidence="2 4" id="KW-0328">Glycosyltransferase</keyword>
<proteinExistence type="inferred from homology"/>
<dbReference type="EMBL" id="JAFEMO010000012">
    <property type="protein sequence ID" value="KAH7554524.1"/>
    <property type="molecule type" value="Genomic_DNA"/>
</dbReference>
<evidence type="ECO:0000313" key="7">
    <source>
        <dbReference type="Proteomes" id="UP000827721"/>
    </source>
</evidence>
<evidence type="ECO:0000256" key="1">
    <source>
        <dbReference type="ARBA" id="ARBA00009995"/>
    </source>
</evidence>
<dbReference type="InterPro" id="IPR035595">
    <property type="entry name" value="UDP_glycos_trans_CS"/>
</dbReference>
<dbReference type="PROSITE" id="PS00375">
    <property type="entry name" value="UDPGT"/>
    <property type="match status" value="1"/>
</dbReference>
<name>A0ABQ8HDF3_9ROSI</name>